<protein>
    <submittedName>
        <fullName evidence="2">Uncharacterized protein</fullName>
    </submittedName>
</protein>
<keyword evidence="1" id="KW-1133">Transmembrane helix</keyword>
<gene>
    <name evidence="2" type="ORF">C447_16159</name>
</gene>
<dbReference type="AlphaFoldDB" id="M0LRI3"/>
<dbReference type="PATRIC" id="fig|1132509.6.peg.3756"/>
<dbReference type="Proteomes" id="UP000011566">
    <property type="component" value="Unassembled WGS sequence"/>
</dbReference>
<feature type="transmembrane region" description="Helical" evidence="1">
    <location>
        <begin position="32"/>
        <end position="48"/>
    </location>
</feature>
<keyword evidence="3" id="KW-1185">Reference proteome</keyword>
<evidence type="ECO:0000313" key="3">
    <source>
        <dbReference type="Proteomes" id="UP000011566"/>
    </source>
</evidence>
<comment type="caution">
    <text evidence="2">The sequence shown here is derived from an EMBL/GenBank/DDBJ whole genome shotgun (WGS) entry which is preliminary data.</text>
</comment>
<proteinExistence type="predicted"/>
<sequence>MGILNTLGLVATLALALPVALLGVNLLVTGRTTMGAALCIVAGLMILLKQYVTTPDDVPTAAAEKAVGAVAKDEENE</sequence>
<organism evidence="2 3">
    <name type="scientific">Halococcus hamelinensis 100A6</name>
    <dbReference type="NCBI Taxonomy" id="1132509"/>
    <lineage>
        <taxon>Archaea</taxon>
        <taxon>Methanobacteriati</taxon>
        <taxon>Methanobacteriota</taxon>
        <taxon>Stenosarchaea group</taxon>
        <taxon>Halobacteria</taxon>
        <taxon>Halobacteriales</taxon>
        <taxon>Halococcaceae</taxon>
        <taxon>Halococcus</taxon>
    </lineage>
</organism>
<evidence type="ECO:0000313" key="2">
    <source>
        <dbReference type="EMBL" id="EMA35708.1"/>
    </source>
</evidence>
<evidence type="ECO:0000256" key="1">
    <source>
        <dbReference type="SAM" id="Phobius"/>
    </source>
</evidence>
<dbReference type="Pfam" id="PF24377">
    <property type="entry name" value="DUF7533"/>
    <property type="match status" value="1"/>
</dbReference>
<keyword evidence="1" id="KW-0812">Transmembrane</keyword>
<name>M0LRI3_9EURY</name>
<dbReference type="OrthoDB" id="157531at2157"/>
<reference evidence="2 3" key="1">
    <citation type="journal article" date="2014" name="PLoS Genet.">
        <title>Phylogenetically driven sequencing of extremely halophilic archaea reveals strategies for static and dynamic osmo-response.</title>
        <authorList>
            <person name="Becker E.A."/>
            <person name="Seitzer P.M."/>
            <person name="Tritt A."/>
            <person name="Larsen D."/>
            <person name="Krusor M."/>
            <person name="Yao A.I."/>
            <person name="Wu D."/>
            <person name="Madern D."/>
            <person name="Eisen J.A."/>
            <person name="Darling A.E."/>
            <person name="Facciotti M.T."/>
        </authorList>
    </citation>
    <scope>NUCLEOTIDE SEQUENCE [LARGE SCALE GENOMIC DNA]</scope>
    <source>
        <strain evidence="2 3">100A6</strain>
    </source>
</reference>
<dbReference type="eggNOG" id="arCOG08183">
    <property type="taxonomic scope" value="Archaea"/>
</dbReference>
<keyword evidence="1" id="KW-0472">Membrane</keyword>
<dbReference type="InterPro" id="IPR055955">
    <property type="entry name" value="DUF7533"/>
</dbReference>
<accession>M0LRI3</accession>
<dbReference type="EMBL" id="AOMB01000043">
    <property type="protein sequence ID" value="EMA35708.1"/>
    <property type="molecule type" value="Genomic_DNA"/>
</dbReference>